<accession>A0A4Y2JEC6</accession>
<evidence type="ECO:0000313" key="2">
    <source>
        <dbReference type="EMBL" id="GBM87612.1"/>
    </source>
</evidence>
<proteinExistence type="predicted"/>
<comment type="caution">
    <text evidence="2">The sequence shown here is derived from an EMBL/GenBank/DDBJ whole genome shotgun (WGS) entry which is preliminary data.</text>
</comment>
<gene>
    <name evidence="2" type="ORF">AVEN_119540_1</name>
</gene>
<dbReference type="InterPro" id="IPR003599">
    <property type="entry name" value="Ig_sub"/>
</dbReference>
<reference evidence="2 3" key="1">
    <citation type="journal article" date="2019" name="Sci. Rep.">
        <title>Orb-weaving spider Araneus ventricosus genome elucidates the spidroin gene catalogue.</title>
        <authorList>
            <person name="Kono N."/>
            <person name="Nakamura H."/>
            <person name="Ohtoshi R."/>
            <person name="Moran D.A.P."/>
            <person name="Shinohara A."/>
            <person name="Yoshida Y."/>
            <person name="Fujiwara M."/>
            <person name="Mori M."/>
            <person name="Tomita M."/>
            <person name="Arakawa K."/>
        </authorList>
    </citation>
    <scope>NUCLEOTIDE SEQUENCE [LARGE SCALE GENOMIC DNA]</scope>
</reference>
<organism evidence="2 3">
    <name type="scientific">Araneus ventricosus</name>
    <name type="common">Orbweaver spider</name>
    <name type="synonym">Epeira ventricosa</name>
    <dbReference type="NCBI Taxonomy" id="182803"/>
    <lineage>
        <taxon>Eukaryota</taxon>
        <taxon>Metazoa</taxon>
        <taxon>Ecdysozoa</taxon>
        <taxon>Arthropoda</taxon>
        <taxon>Chelicerata</taxon>
        <taxon>Arachnida</taxon>
        <taxon>Araneae</taxon>
        <taxon>Araneomorphae</taxon>
        <taxon>Entelegynae</taxon>
        <taxon>Araneoidea</taxon>
        <taxon>Araneidae</taxon>
        <taxon>Araneus</taxon>
    </lineage>
</organism>
<dbReference type="SMART" id="SM00409">
    <property type="entry name" value="IG"/>
    <property type="match status" value="1"/>
</dbReference>
<name>A0A4Y2JEC6_ARAVE</name>
<dbReference type="Gene3D" id="2.60.40.10">
    <property type="entry name" value="Immunoglobulins"/>
    <property type="match status" value="1"/>
</dbReference>
<dbReference type="AlphaFoldDB" id="A0A4Y2JEC6"/>
<sequence length="209" mass="23200">MQSNKQNFGERCFNLQYSEEHEARGNKKTALVQMSSRIRQEITNNNSNSTNKSAERLIAQQLAKQTRLQNPPGSARITQLESVAVKGETVTLSCQLDDLGHPPASRYLWESPTRTLGNNSNQILSMGKVNASAEGVYFCAGRNEVGTGPLGHFTLKLRDAQGASPLPVSSVVAFAYKPEATHQPSVTHRQEGLGSDWYRFARIYEMNTW</sequence>
<dbReference type="InterPro" id="IPR013783">
    <property type="entry name" value="Ig-like_fold"/>
</dbReference>
<keyword evidence="3" id="KW-1185">Reference proteome</keyword>
<evidence type="ECO:0000259" key="1">
    <source>
        <dbReference type="PROSITE" id="PS50835"/>
    </source>
</evidence>
<dbReference type="SUPFAM" id="SSF48726">
    <property type="entry name" value="Immunoglobulin"/>
    <property type="match status" value="1"/>
</dbReference>
<dbReference type="Pfam" id="PF13895">
    <property type="entry name" value="Ig_2"/>
    <property type="match status" value="1"/>
</dbReference>
<dbReference type="EMBL" id="BGPR01003394">
    <property type="protein sequence ID" value="GBM87612.1"/>
    <property type="molecule type" value="Genomic_DNA"/>
</dbReference>
<dbReference type="Proteomes" id="UP000499080">
    <property type="component" value="Unassembled WGS sequence"/>
</dbReference>
<dbReference type="PROSITE" id="PS50835">
    <property type="entry name" value="IG_LIKE"/>
    <property type="match status" value="1"/>
</dbReference>
<dbReference type="InterPro" id="IPR036179">
    <property type="entry name" value="Ig-like_dom_sf"/>
</dbReference>
<evidence type="ECO:0000313" key="3">
    <source>
        <dbReference type="Proteomes" id="UP000499080"/>
    </source>
</evidence>
<protein>
    <recommendedName>
        <fullName evidence="1">Ig-like domain-containing protein</fullName>
    </recommendedName>
</protein>
<dbReference type="InterPro" id="IPR007110">
    <property type="entry name" value="Ig-like_dom"/>
</dbReference>
<feature type="domain" description="Ig-like" evidence="1">
    <location>
        <begin position="72"/>
        <end position="139"/>
    </location>
</feature>
<dbReference type="OrthoDB" id="6151406at2759"/>